<protein>
    <submittedName>
        <fullName evidence="4">Uncharacterized protein</fullName>
    </submittedName>
</protein>
<comment type="caution">
    <text evidence="4">The sequence shown here is derived from an EMBL/GenBank/DDBJ whole genome shotgun (WGS) entry which is preliminary data.</text>
</comment>
<feature type="region of interest" description="Disordered" evidence="1">
    <location>
        <begin position="1"/>
        <end position="79"/>
    </location>
</feature>
<evidence type="ECO:0000313" key="7">
    <source>
        <dbReference type="Proteomes" id="UP000476176"/>
    </source>
</evidence>
<accession>A0A6A3WMQ3</accession>
<evidence type="ECO:0000313" key="4">
    <source>
        <dbReference type="EMBL" id="KAE9187736.1"/>
    </source>
</evidence>
<evidence type="ECO:0000313" key="5">
    <source>
        <dbReference type="Proteomes" id="UP000433483"/>
    </source>
</evidence>
<dbReference type="AlphaFoldDB" id="A0A6A3WMQ3"/>
<keyword evidence="5" id="KW-1185">Reference proteome</keyword>
<evidence type="ECO:0000313" key="6">
    <source>
        <dbReference type="Proteomes" id="UP000440367"/>
    </source>
</evidence>
<evidence type="ECO:0000256" key="1">
    <source>
        <dbReference type="SAM" id="MobiDB-lite"/>
    </source>
</evidence>
<gene>
    <name evidence="4" type="ORF">PF002_g25515</name>
    <name evidence="3" type="ORF">PF004_g29249</name>
    <name evidence="2" type="ORF">PF005_g30181</name>
</gene>
<name>A0A6A3WMQ3_9STRA</name>
<dbReference type="EMBL" id="QXGD01002506">
    <property type="protein sequence ID" value="KAE9187736.1"/>
    <property type="molecule type" value="Genomic_DNA"/>
</dbReference>
<evidence type="ECO:0000313" key="3">
    <source>
        <dbReference type="EMBL" id="KAE9166181.1"/>
    </source>
</evidence>
<evidence type="ECO:0000313" key="2">
    <source>
        <dbReference type="EMBL" id="KAE9164064.1"/>
    </source>
</evidence>
<dbReference type="EMBL" id="QXGB01005089">
    <property type="protein sequence ID" value="KAE9164064.1"/>
    <property type="molecule type" value="Genomic_DNA"/>
</dbReference>
<dbReference type="Proteomes" id="UP000440367">
    <property type="component" value="Unassembled WGS sequence"/>
</dbReference>
<dbReference type="EMBL" id="QXGC01005197">
    <property type="protein sequence ID" value="KAE9166181.1"/>
    <property type="molecule type" value="Genomic_DNA"/>
</dbReference>
<dbReference type="Proteomes" id="UP000476176">
    <property type="component" value="Unassembled WGS sequence"/>
</dbReference>
<sequence>MEALFSGVGESEDDEDRDVTFKSHVEFIPQAPRTTPPREAKRRRGSVSSVSSSSAPTVTDPPSEPPAKRHRPAQDRRRSVLARKEYSELAPDELALVETPGRGTTGFPDYTPNLAKVTEVEAVRTRWDPASFKVLWDLAPWDDMFNQRLKFLILHQLDHLNAQAKSSLVDIVDFMWKHRRAFWLTGHWFFIDHRLDNYSAELHADRKKECDTAKKSYKKLLDDKVRDDLPEVVLEEPGIWTFPAKVCSWIWMDKSHLNDQGAPIRWRSNSVLLTSWNLPGCNGTRVTQMTNVWPI</sequence>
<organism evidence="4 6">
    <name type="scientific">Phytophthora fragariae</name>
    <dbReference type="NCBI Taxonomy" id="53985"/>
    <lineage>
        <taxon>Eukaryota</taxon>
        <taxon>Sar</taxon>
        <taxon>Stramenopiles</taxon>
        <taxon>Oomycota</taxon>
        <taxon>Peronosporomycetes</taxon>
        <taxon>Peronosporales</taxon>
        <taxon>Peronosporaceae</taxon>
        <taxon>Phytophthora</taxon>
    </lineage>
</organism>
<dbReference type="Proteomes" id="UP000433483">
    <property type="component" value="Unassembled WGS sequence"/>
</dbReference>
<proteinExistence type="predicted"/>
<reference evidence="5 6" key="1">
    <citation type="submission" date="2018-08" db="EMBL/GenBank/DDBJ databases">
        <title>Genomic investigation of the strawberry pathogen Phytophthora fragariae indicates pathogenicity is determined by transcriptional variation in three key races.</title>
        <authorList>
            <person name="Adams T.M."/>
            <person name="Armitage A.D."/>
            <person name="Sobczyk M.K."/>
            <person name="Bates H.J."/>
            <person name="Dunwell J.M."/>
            <person name="Nellist C.F."/>
            <person name="Harrison R.J."/>
        </authorList>
    </citation>
    <scope>NUCLEOTIDE SEQUENCE [LARGE SCALE GENOMIC DNA]</scope>
    <source>
        <strain evidence="4 6">BC-1</strain>
        <strain evidence="3 7">BC-23</strain>
        <strain evidence="2 5">NOV-27</strain>
    </source>
</reference>